<dbReference type="InterPro" id="IPR015947">
    <property type="entry name" value="PUA-like_sf"/>
</dbReference>
<comment type="caution">
    <text evidence="2">The sequence shown here is derived from an EMBL/GenBank/DDBJ whole genome shotgun (WGS) entry which is preliminary data.</text>
</comment>
<gene>
    <name evidence="2" type="ORF">CW751_00880</name>
</gene>
<organism evidence="2 3">
    <name type="scientific">Brumimicrobium salinarum</name>
    <dbReference type="NCBI Taxonomy" id="2058658"/>
    <lineage>
        <taxon>Bacteria</taxon>
        <taxon>Pseudomonadati</taxon>
        <taxon>Bacteroidota</taxon>
        <taxon>Flavobacteriia</taxon>
        <taxon>Flavobacteriales</taxon>
        <taxon>Crocinitomicaceae</taxon>
        <taxon>Brumimicrobium</taxon>
    </lineage>
</organism>
<keyword evidence="3" id="KW-1185">Reference proteome</keyword>
<protein>
    <recommendedName>
        <fullName evidence="1">ASCH domain-containing protein</fullName>
    </recommendedName>
</protein>
<reference evidence="2 3" key="1">
    <citation type="submission" date="2017-12" db="EMBL/GenBank/DDBJ databases">
        <title>The draft genome sequence of Brumimicrobium saltpan LHR20.</title>
        <authorList>
            <person name="Do Z.-J."/>
            <person name="Luo H.-R."/>
        </authorList>
    </citation>
    <scope>NUCLEOTIDE SEQUENCE [LARGE SCALE GENOMIC DNA]</scope>
    <source>
        <strain evidence="2 3">LHR20</strain>
    </source>
</reference>
<dbReference type="AlphaFoldDB" id="A0A2I0R5R5"/>
<proteinExistence type="predicted"/>
<feature type="domain" description="ASCH" evidence="1">
    <location>
        <begin position="6"/>
        <end position="99"/>
    </location>
</feature>
<dbReference type="SUPFAM" id="SSF88697">
    <property type="entry name" value="PUA domain-like"/>
    <property type="match status" value="1"/>
</dbReference>
<evidence type="ECO:0000259" key="1">
    <source>
        <dbReference type="Pfam" id="PF04266"/>
    </source>
</evidence>
<evidence type="ECO:0000313" key="3">
    <source>
        <dbReference type="Proteomes" id="UP000236654"/>
    </source>
</evidence>
<dbReference type="OrthoDB" id="1467670at2"/>
<dbReference type="InterPro" id="IPR007374">
    <property type="entry name" value="ASCH_domain"/>
</dbReference>
<evidence type="ECO:0000313" key="2">
    <source>
        <dbReference type="EMBL" id="PKR81922.1"/>
    </source>
</evidence>
<dbReference type="Proteomes" id="UP000236654">
    <property type="component" value="Unassembled WGS sequence"/>
</dbReference>
<dbReference type="RefSeq" id="WP_101333068.1">
    <property type="nucleotide sequence ID" value="NZ_PJNI01000001.1"/>
</dbReference>
<accession>A0A2I0R5R5</accession>
<dbReference type="Pfam" id="PF04266">
    <property type="entry name" value="ASCH"/>
    <property type="match status" value="1"/>
</dbReference>
<name>A0A2I0R5R5_9FLAO</name>
<sequence>MQKLTLYEDVFDALENGKLTTIRKGRRDITLGKLLFESTVEGRQKIVDVVTVYYSRLENVNIEDLENDGFKDHHDMWKKMQRFYPDITLEDEVTVIRFNH</sequence>
<dbReference type="EMBL" id="PJNI01000001">
    <property type="protein sequence ID" value="PKR81922.1"/>
    <property type="molecule type" value="Genomic_DNA"/>
</dbReference>